<dbReference type="RefSeq" id="WP_129603935.1">
    <property type="nucleotide sequence ID" value="NZ_SBLB01000006.1"/>
</dbReference>
<sequence>MDHETNRLTRLVTLLTLLQTKRLLSATELAQRFSVSTRTIYRDIRTLEQAGVPIVTQDGKGYTLVDGYRLPPIMFTREEAMALLTAEKLAIGLTDTSTAQLTGSAMDKVRAALRRTDRDHLETFAPHIQVVGPGELHSRPNAYQQLVTAITQQRVVKLSYRAAVSAEVTTRDVEPIGLYLSQQWHLVGFCRLRQAFRNFRLDRIQDLSIRAEAFVARSETLAYYWAQEATRRGREKVVIRLQPTAVPAESVQRLHDTKHQFGWAYEQLLPDGQTEMTFFIGSMPYIAAWLLPYAGAVTVLEPAELLQELSELARRSYQFFAPATGV</sequence>
<dbReference type="InterPro" id="IPR013196">
    <property type="entry name" value="HTH_11"/>
</dbReference>
<dbReference type="EMBL" id="SBLB01000006">
    <property type="protein sequence ID" value="RYC68050.1"/>
    <property type="molecule type" value="Genomic_DNA"/>
</dbReference>
<dbReference type="PANTHER" id="PTHR34580:SF1">
    <property type="entry name" value="PROTEIN PAFC"/>
    <property type="match status" value="1"/>
</dbReference>
<evidence type="ECO:0000313" key="4">
    <source>
        <dbReference type="EMBL" id="RYC68050.1"/>
    </source>
</evidence>
<dbReference type="Pfam" id="PF13280">
    <property type="entry name" value="WYL"/>
    <property type="match status" value="1"/>
</dbReference>
<dbReference type="Proteomes" id="UP000290407">
    <property type="component" value="Unassembled WGS sequence"/>
</dbReference>
<dbReference type="SMART" id="SM00420">
    <property type="entry name" value="HTH_DEOR"/>
    <property type="match status" value="1"/>
</dbReference>
<evidence type="ECO:0000313" key="5">
    <source>
        <dbReference type="Proteomes" id="UP000290407"/>
    </source>
</evidence>
<dbReference type="InterPro" id="IPR036390">
    <property type="entry name" value="WH_DNA-bd_sf"/>
</dbReference>
<dbReference type="InterPro" id="IPR001034">
    <property type="entry name" value="DeoR_HTH"/>
</dbReference>
<comment type="caution">
    <text evidence="4">The sequence shown here is derived from an EMBL/GenBank/DDBJ whole genome shotgun (WGS) entry which is preliminary data.</text>
</comment>
<keyword evidence="2" id="KW-0804">Transcription</keyword>
<dbReference type="Pfam" id="PF25583">
    <property type="entry name" value="WCX"/>
    <property type="match status" value="1"/>
</dbReference>
<dbReference type="PIRSF" id="PIRSF016838">
    <property type="entry name" value="PafC"/>
    <property type="match status" value="1"/>
</dbReference>
<accession>A0A4Q2UKP3</accession>
<dbReference type="InterPro" id="IPR051534">
    <property type="entry name" value="CBASS_pafABC_assoc_protein"/>
</dbReference>
<dbReference type="Pfam" id="PF08279">
    <property type="entry name" value="HTH_11"/>
    <property type="match status" value="1"/>
</dbReference>
<dbReference type="InterPro" id="IPR057727">
    <property type="entry name" value="WCX_dom"/>
</dbReference>
<dbReference type="InterPro" id="IPR026881">
    <property type="entry name" value="WYL_dom"/>
</dbReference>
<organism evidence="4 5">
    <name type="scientific">Spirosoma sordidisoli</name>
    <dbReference type="NCBI Taxonomy" id="2502893"/>
    <lineage>
        <taxon>Bacteria</taxon>
        <taxon>Pseudomonadati</taxon>
        <taxon>Bacteroidota</taxon>
        <taxon>Cytophagia</taxon>
        <taxon>Cytophagales</taxon>
        <taxon>Cytophagaceae</taxon>
        <taxon>Spirosoma</taxon>
    </lineage>
</organism>
<dbReference type="SUPFAM" id="SSF46785">
    <property type="entry name" value="Winged helix' DNA-binding domain"/>
    <property type="match status" value="1"/>
</dbReference>
<protein>
    <submittedName>
        <fullName evidence="4">YafY family transcriptional regulator</fullName>
    </submittedName>
</protein>
<dbReference type="PANTHER" id="PTHR34580">
    <property type="match status" value="1"/>
</dbReference>
<reference evidence="4 5" key="1">
    <citation type="submission" date="2019-01" db="EMBL/GenBank/DDBJ databases">
        <title>Spirosoma flava sp. nov., a propanil-degrading bacterium isolated from herbicide-contaminated soil.</title>
        <authorList>
            <person name="Zhang L."/>
            <person name="Jiang J.-D."/>
        </authorList>
    </citation>
    <scope>NUCLEOTIDE SEQUENCE [LARGE SCALE GENOMIC DNA]</scope>
    <source>
        <strain evidence="4 5">TY50</strain>
    </source>
</reference>
<evidence type="ECO:0000256" key="2">
    <source>
        <dbReference type="ARBA" id="ARBA00023163"/>
    </source>
</evidence>
<proteinExistence type="predicted"/>
<feature type="domain" description="HTH deoR-type" evidence="3">
    <location>
        <begin position="7"/>
        <end position="62"/>
    </location>
</feature>
<dbReference type="InterPro" id="IPR036388">
    <property type="entry name" value="WH-like_DNA-bd_sf"/>
</dbReference>
<name>A0A4Q2UKP3_9BACT</name>
<dbReference type="AlphaFoldDB" id="A0A4Q2UKP3"/>
<evidence type="ECO:0000259" key="3">
    <source>
        <dbReference type="PROSITE" id="PS51000"/>
    </source>
</evidence>
<keyword evidence="1" id="KW-0805">Transcription regulation</keyword>
<dbReference type="InterPro" id="IPR028349">
    <property type="entry name" value="PafC-like"/>
</dbReference>
<gene>
    <name evidence="4" type="ORF">EQG79_21585</name>
</gene>
<keyword evidence="5" id="KW-1185">Reference proteome</keyword>
<dbReference type="GO" id="GO:0003700">
    <property type="term" value="F:DNA-binding transcription factor activity"/>
    <property type="evidence" value="ECO:0007669"/>
    <property type="project" value="InterPro"/>
</dbReference>
<dbReference type="Gene3D" id="1.10.10.10">
    <property type="entry name" value="Winged helix-like DNA-binding domain superfamily/Winged helix DNA-binding domain"/>
    <property type="match status" value="1"/>
</dbReference>
<dbReference type="PROSITE" id="PS51000">
    <property type="entry name" value="HTH_DEOR_2"/>
    <property type="match status" value="1"/>
</dbReference>
<evidence type="ECO:0000256" key="1">
    <source>
        <dbReference type="ARBA" id="ARBA00023015"/>
    </source>
</evidence>
<dbReference type="PROSITE" id="PS52050">
    <property type="entry name" value="WYL"/>
    <property type="match status" value="1"/>
</dbReference>